<feature type="coiled-coil region" evidence="1">
    <location>
        <begin position="85"/>
        <end position="119"/>
    </location>
</feature>
<sequence length="140" mass="15517">MSMFGATSAFADRGLVLMSRRLLASSLPSTTTNVHSPFTVASSETKMSTTQQHTTPPQALEARVVDPNIQAVVEAALKAVMPGLLQPLRNDLAQLNLDVRRLREDVQGLREDIEELRTATEALVPTRKYQRSRIHKHSDL</sequence>
<evidence type="ECO:0000313" key="3">
    <source>
        <dbReference type="Proteomes" id="UP001556367"/>
    </source>
</evidence>
<gene>
    <name evidence="2" type="ORF">HGRIS_011127</name>
</gene>
<protein>
    <submittedName>
        <fullName evidence="2">Uncharacterized protein</fullName>
    </submittedName>
</protein>
<organism evidence="2 3">
    <name type="scientific">Hohenbuehelia grisea</name>
    <dbReference type="NCBI Taxonomy" id="104357"/>
    <lineage>
        <taxon>Eukaryota</taxon>
        <taxon>Fungi</taxon>
        <taxon>Dikarya</taxon>
        <taxon>Basidiomycota</taxon>
        <taxon>Agaricomycotina</taxon>
        <taxon>Agaricomycetes</taxon>
        <taxon>Agaricomycetidae</taxon>
        <taxon>Agaricales</taxon>
        <taxon>Pleurotineae</taxon>
        <taxon>Pleurotaceae</taxon>
        <taxon>Hohenbuehelia</taxon>
    </lineage>
</organism>
<reference evidence="3" key="1">
    <citation type="submission" date="2024-06" db="EMBL/GenBank/DDBJ databases">
        <title>Multi-omics analyses provide insights into the biosynthesis of the anticancer antibiotic pleurotin in Hohenbuehelia grisea.</title>
        <authorList>
            <person name="Weaver J.A."/>
            <person name="Alberti F."/>
        </authorList>
    </citation>
    <scope>NUCLEOTIDE SEQUENCE [LARGE SCALE GENOMIC DNA]</scope>
    <source>
        <strain evidence="3">T-177</strain>
    </source>
</reference>
<name>A0ABR3IZB9_9AGAR</name>
<keyword evidence="3" id="KW-1185">Reference proteome</keyword>
<accession>A0ABR3IZB9</accession>
<dbReference type="EMBL" id="JASNQZ010000014">
    <property type="protein sequence ID" value="KAL0948568.1"/>
    <property type="molecule type" value="Genomic_DNA"/>
</dbReference>
<evidence type="ECO:0000313" key="2">
    <source>
        <dbReference type="EMBL" id="KAL0948568.1"/>
    </source>
</evidence>
<comment type="caution">
    <text evidence="2">The sequence shown here is derived from an EMBL/GenBank/DDBJ whole genome shotgun (WGS) entry which is preliminary data.</text>
</comment>
<proteinExistence type="predicted"/>
<dbReference type="Proteomes" id="UP001556367">
    <property type="component" value="Unassembled WGS sequence"/>
</dbReference>
<evidence type="ECO:0000256" key="1">
    <source>
        <dbReference type="SAM" id="Coils"/>
    </source>
</evidence>
<dbReference type="Gene3D" id="1.20.5.170">
    <property type="match status" value="1"/>
</dbReference>
<keyword evidence="1" id="KW-0175">Coiled coil</keyword>